<dbReference type="PANTHER" id="PTHR11165">
    <property type="entry name" value="SKP1"/>
    <property type="match status" value="1"/>
</dbReference>
<dbReference type="EMBL" id="JAGPYM010000047">
    <property type="protein sequence ID" value="KAH6872035.1"/>
    <property type="molecule type" value="Genomic_DNA"/>
</dbReference>
<feature type="non-terminal residue" evidence="5">
    <location>
        <position position="1"/>
    </location>
</feature>
<dbReference type="InterPro" id="IPR036296">
    <property type="entry name" value="SKP1-like_dim_sf"/>
</dbReference>
<feature type="non-terminal residue" evidence="5">
    <location>
        <position position="118"/>
    </location>
</feature>
<comment type="function">
    <text evidence="3">Essential component of the SCF (SKP1-CUL1-F-box protein) E3 ubiquitin ligase complexes, which mediate the ubiquitination and subsequent proteasomal degradation of target proteins. Controls sulfur metabolite repression, probably by mediating the inactivation or degradation of the metR transcription factor.</text>
</comment>
<proteinExistence type="inferred from homology"/>
<name>A0A9P8VQ92_9HYPO</name>
<dbReference type="Proteomes" id="UP000777438">
    <property type="component" value="Unassembled WGS sequence"/>
</dbReference>
<dbReference type="Pfam" id="PF03931">
    <property type="entry name" value="Skp1_POZ"/>
    <property type="match status" value="1"/>
</dbReference>
<dbReference type="Gene3D" id="3.30.710.10">
    <property type="entry name" value="Potassium Channel Kv1.1, Chain A"/>
    <property type="match status" value="1"/>
</dbReference>
<dbReference type="SMART" id="SM00512">
    <property type="entry name" value="Skp1"/>
    <property type="match status" value="1"/>
</dbReference>
<comment type="caution">
    <text evidence="5">The sequence shown here is derived from an EMBL/GenBank/DDBJ whole genome shotgun (WGS) entry which is preliminary data.</text>
</comment>
<evidence type="ECO:0000256" key="1">
    <source>
        <dbReference type="ARBA" id="ARBA00009993"/>
    </source>
</evidence>
<dbReference type="SUPFAM" id="SSF81382">
    <property type="entry name" value="Skp1 dimerisation domain-like"/>
    <property type="match status" value="1"/>
</dbReference>
<evidence type="ECO:0000256" key="2">
    <source>
        <dbReference type="ARBA" id="ARBA00022786"/>
    </source>
</evidence>
<dbReference type="InterPro" id="IPR011333">
    <property type="entry name" value="SKP1/BTB/POZ_sf"/>
</dbReference>
<sequence length="118" mass="13778">ITLISSDKKEFRVSPHVLCSPIISQMPKAIGPGPVPLYSINAFTLQKVLMWCNHHHDLNLDETDYVDMWKKKMECRQWESYFFDENVQVILNLIRAADYLEINPLFELSCQKIAHISK</sequence>
<dbReference type="GO" id="GO:0006511">
    <property type="term" value="P:ubiquitin-dependent protein catabolic process"/>
    <property type="evidence" value="ECO:0007669"/>
    <property type="project" value="InterPro"/>
</dbReference>
<evidence type="ECO:0000256" key="3">
    <source>
        <dbReference type="ARBA" id="ARBA00045385"/>
    </source>
</evidence>
<dbReference type="SUPFAM" id="SSF54695">
    <property type="entry name" value="POZ domain"/>
    <property type="match status" value="1"/>
</dbReference>
<dbReference type="InterPro" id="IPR016073">
    <property type="entry name" value="Skp1_comp_POZ"/>
</dbReference>
<dbReference type="InterPro" id="IPR001232">
    <property type="entry name" value="SKP1-like"/>
</dbReference>
<dbReference type="AlphaFoldDB" id="A0A9P8VQ92"/>
<gene>
    <name evidence="5" type="ORF">B0T10DRAFT_366907</name>
</gene>
<accession>A0A9P8VQ92</accession>
<evidence type="ECO:0000313" key="5">
    <source>
        <dbReference type="EMBL" id="KAH6872035.1"/>
    </source>
</evidence>
<protein>
    <recommendedName>
        <fullName evidence="4">SKP1 component POZ domain-containing protein</fullName>
    </recommendedName>
</protein>
<reference evidence="5 6" key="1">
    <citation type="journal article" date="2021" name="Nat. Commun.">
        <title>Genetic determinants of endophytism in the Arabidopsis root mycobiome.</title>
        <authorList>
            <person name="Mesny F."/>
            <person name="Miyauchi S."/>
            <person name="Thiergart T."/>
            <person name="Pickel B."/>
            <person name="Atanasova L."/>
            <person name="Karlsson M."/>
            <person name="Huettel B."/>
            <person name="Barry K.W."/>
            <person name="Haridas S."/>
            <person name="Chen C."/>
            <person name="Bauer D."/>
            <person name="Andreopoulos W."/>
            <person name="Pangilinan J."/>
            <person name="LaButti K."/>
            <person name="Riley R."/>
            <person name="Lipzen A."/>
            <person name="Clum A."/>
            <person name="Drula E."/>
            <person name="Henrissat B."/>
            <person name="Kohler A."/>
            <person name="Grigoriev I.V."/>
            <person name="Martin F.M."/>
            <person name="Hacquard S."/>
        </authorList>
    </citation>
    <scope>NUCLEOTIDE SEQUENCE [LARGE SCALE GENOMIC DNA]</scope>
    <source>
        <strain evidence="5 6">MPI-CAGE-CH-0241</strain>
    </source>
</reference>
<dbReference type="OrthoDB" id="2342932at2759"/>
<evidence type="ECO:0000313" key="6">
    <source>
        <dbReference type="Proteomes" id="UP000777438"/>
    </source>
</evidence>
<evidence type="ECO:0000259" key="4">
    <source>
        <dbReference type="Pfam" id="PF03931"/>
    </source>
</evidence>
<keyword evidence="2" id="KW-0833">Ubl conjugation pathway</keyword>
<comment type="similarity">
    <text evidence="1">Belongs to the SKP1 family.</text>
</comment>
<dbReference type="InterPro" id="IPR016897">
    <property type="entry name" value="SKP1"/>
</dbReference>
<keyword evidence="6" id="KW-1185">Reference proteome</keyword>
<organism evidence="5 6">
    <name type="scientific">Thelonectria olida</name>
    <dbReference type="NCBI Taxonomy" id="1576542"/>
    <lineage>
        <taxon>Eukaryota</taxon>
        <taxon>Fungi</taxon>
        <taxon>Dikarya</taxon>
        <taxon>Ascomycota</taxon>
        <taxon>Pezizomycotina</taxon>
        <taxon>Sordariomycetes</taxon>
        <taxon>Hypocreomycetidae</taxon>
        <taxon>Hypocreales</taxon>
        <taxon>Nectriaceae</taxon>
        <taxon>Thelonectria</taxon>
    </lineage>
</organism>
<feature type="domain" description="SKP1 component POZ" evidence="4">
    <location>
        <begin position="1"/>
        <end position="57"/>
    </location>
</feature>